<evidence type="ECO:0000313" key="2">
    <source>
        <dbReference type="Proteomes" id="UP000521032"/>
    </source>
</evidence>
<dbReference type="SUPFAM" id="SSF55781">
    <property type="entry name" value="GAF domain-like"/>
    <property type="match status" value="1"/>
</dbReference>
<keyword evidence="2" id="KW-1185">Reference proteome</keyword>
<dbReference type="Gene3D" id="3.30.450.40">
    <property type="match status" value="1"/>
</dbReference>
<organism evidence="1 2">
    <name type="scientific">Phocicoccus schoeneichii</name>
    <dbReference type="NCBI Taxonomy" id="1812261"/>
    <lineage>
        <taxon>Bacteria</taxon>
        <taxon>Bacillati</taxon>
        <taxon>Bacillota</taxon>
        <taxon>Bacilli</taxon>
        <taxon>Bacillales</taxon>
        <taxon>Salinicoccaceae</taxon>
        <taxon>Phocicoccus</taxon>
    </lineage>
</organism>
<name>A0A6V7R469_9BACL</name>
<sequence length="154" mass="17762">MFDYESAVKQLQKDMGVDFVGLALPSNLKSEQDVTWKYVCGNLNERYKRIHLRRDSGVAGVVMKTGRKWIDRDISKTDVGEYTYKFPIIKFENLTSFLAEPLWKYNKVVAVLLFANRNHTPLTETIEADVEKLLETGFGPFYPEDVINFENTKG</sequence>
<comment type="caution">
    <text evidence="1">The sequence shown here is derived from an EMBL/GenBank/DDBJ whole genome shotgun (WGS) entry which is preliminary data.</text>
</comment>
<evidence type="ECO:0008006" key="3">
    <source>
        <dbReference type="Google" id="ProtNLM"/>
    </source>
</evidence>
<evidence type="ECO:0000313" key="1">
    <source>
        <dbReference type="EMBL" id="CAD2072197.1"/>
    </source>
</evidence>
<dbReference type="Proteomes" id="UP000521032">
    <property type="component" value="Unassembled WGS sequence"/>
</dbReference>
<protein>
    <recommendedName>
        <fullName evidence="3">GAF domain-containing protein</fullName>
    </recommendedName>
</protein>
<dbReference type="RefSeq" id="WP_186084679.1">
    <property type="nucleotide sequence ID" value="NZ_BMDB01000003.1"/>
</dbReference>
<proteinExistence type="predicted"/>
<accession>A0A6V7R469</accession>
<dbReference type="InterPro" id="IPR029016">
    <property type="entry name" value="GAF-like_dom_sf"/>
</dbReference>
<gene>
    <name evidence="1" type="ORF">JEOSCH030_00210</name>
</gene>
<dbReference type="AlphaFoldDB" id="A0A6V7R469"/>
<reference evidence="1 2" key="1">
    <citation type="submission" date="2020-07" db="EMBL/GenBank/DDBJ databases">
        <authorList>
            <person name="Criscuolo A."/>
        </authorList>
    </citation>
    <scope>NUCLEOTIDE SEQUENCE [LARGE SCALE GENOMIC DNA]</scope>
    <source>
        <strain evidence="2">CIP 111030</strain>
    </source>
</reference>
<dbReference type="EMBL" id="CAJEWE010000004">
    <property type="protein sequence ID" value="CAD2072197.1"/>
    <property type="molecule type" value="Genomic_DNA"/>
</dbReference>